<dbReference type="RefSeq" id="WP_142766097.1">
    <property type="nucleotide sequence ID" value="NZ_CP041356.1"/>
</dbReference>
<dbReference type="GO" id="GO:0016747">
    <property type="term" value="F:acyltransferase activity, transferring groups other than amino-acyl groups"/>
    <property type="evidence" value="ECO:0007669"/>
    <property type="project" value="InterPro"/>
</dbReference>
<dbReference type="Pfam" id="PF00583">
    <property type="entry name" value="Acetyltransf_1"/>
    <property type="match status" value="1"/>
</dbReference>
<dbReference type="AlphaFoldDB" id="A0A514Z7E0"/>
<dbReference type="InterPro" id="IPR000182">
    <property type="entry name" value="GNAT_dom"/>
</dbReference>
<dbReference type="SUPFAM" id="SSF55729">
    <property type="entry name" value="Acyl-CoA N-acyltransferases (Nat)"/>
    <property type="match status" value="1"/>
</dbReference>
<keyword evidence="3" id="KW-1185">Reference proteome</keyword>
<dbReference type="CDD" id="cd04301">
    <property type="entry name" value="NAT_SF"/>
    <property type="match status" value="1"/>
</dbReference>
<dbReference type="InterPro" id="IPR016181">
    <property type="entry name" value="Acyl_CoA_acyltransferase"/>
</dbReference>
<reference evidence="2 3" key="1">
    <citation type="submission" date="2019-07" db="EMBL/GenBank/DDBJ databases">
        <title>Genome sequencing of KACC 19320.</title>
        <authorList>
            <person name="Heo J."/>
            <person name="Kim S.-J."/>
            <person name="Kim J.-S."/>
            <person name="Hong S.-B."/>
            <person name="Kwon S.-W."/>
        </authorList>
    </citation>
    <scope>NUCLEOTIDE SEQUENCE [LARGE SCALE GENOMIC DNA]</scope>
    <source>
        <strain evidence="2 3">KACC 19320</strain>
    </source>
</reference>
<proteinExistence type="predicted"/>
<protein>
    <submittedName>
        <fullName evidence="2">GNAT family N-acetyltransferase</fullName>
    </submittedName>
</protein>
<evidence type="ECO:0000259" key="1">
    <source>
        <dbReference type="PROSITE" id="PS51186"/>
    </source>
</evidence>
<gene>
    <name evidence="2" type="ORF">FLP15_04030</name>
</gene>
<keyword evidence="2" id="KW-0808">Transferase</keyword>
<accession>A0A514Z7E0</accession>
<dbReference type="EMBL" id="CP041356">
    <property type="protein sequence ID" value="QDK70494.1"/>
    <property type="molecule type" value="Genomic_DNA"/>
</dbReference>
<evidence type="ECO:0000313" key="2">
    <source>
        <dbReference type="EMBL" id="QDK70494.1"/>
    </source>
</evidence>
<dbReference type="Gene3D" id="3.40.630.30">
    <property type="match status" value="1"/>
</dbReference>
<name>A0A514Z7E0_9LACT</name>
<sequence>MLEITGVTNAEKAEYLKLDNLISQSELELKIIERRVQLIKWDKVPVGVLRWNLFWDEIPFLNLIFLKPAFRGQGFGHEALDFWEMEMRRLGVKQVMTSTQSDEMAQHFYRKSGYLDKGVLTFDGTTIEQASELFFIKNL</sequence>
<dbReference type="Proteomes" id="UP000315128">
    <property type="component" value="Chromosome"/>
</dbReference>
<organism evidence="2 3">
    <name type="scientific">Lactococcus protaetiae</name>
    <dbReference type="NCBI Taxonomy" id="2592653"/>
    <lineage>
        <taxon>Bacteria</taxon>
        <taxon>Bacillati</taxon>
        <taxon>Bacillota</taxon>
        <taxon>Bacilli</taxon>
        <taxon>Lactobacillales</taxon>
        <taxon>Streptococcaceae</taxon>
        <taxon>Lactococcus</taxon>
    </lineage>
</organism>
<dbReference type="PROSITE" id="PS51186">
    <property type="entry name" value="GNAT"/>
    <property type="match status" value="1"/>
</dbReference>
<dbReference type="KEGG" id="lack:FLP15_04030"/>
<dbReference type="OrthoDB" id="2611698at2"/>
<evidence type="ECO:0000313" key="3">
    <source>
        <dbReference type="Proteomes" id="UP000315128"/>
    </source>
</evidence>
<feature type="domain" description="N-acetyltransferase" evidence="1">
    <location>
        <begin position="2"/>
        <end position="139"/>
    </location>
</feature>